<gene>
    <name evidence="1" type="ORF">SAMN04487992_11476</name>
</gene>
<reference evidence="2" key="1">
    <citation type="submission" date="2016-10" db="EMBL/GenBank/DDBJ databases">
        <authorList>
            <person name="Varghese N."/>
            <person name="Submissions S."/>
        </authorList>
    </citation>
    <scope>NUCLEOTIDE SEQUENCE [LARGE SCALE GENOMIC DNA]</scope>
    <source>
        <strain evidence="2">DSM 24729</strain>
    </source>
</reference>
<dbReference type="eggNOG" id="ENOG5032U8R">
    <property type="taxonomic scope" value="Bacteria"/>
</dbReference>
<dbReference type="RefSeq" id="WP_074539313.1">
    <property type="nucleotide sequence ID" value="NZ_FNBD01000014.1"/>
</dbReference>
<dbReference type="InterPro" id="IPR049793">
    <property type="entry name" value="MbpA-like"/>
</dbReference>
<accession>A0A1G7KY72</accession>
<name>A0A1G7KY72_9FLAO</name>
<evidence type="ECO:0000313" key="1">
    <source>
        <dbReference type="EMBL" id="SDF42197.1"/>
    </source>
</evidence>
<evidence type="ECO:0008006" key="3">
    <source>
        <dbReference type="Google" id="ProtNLM"/>
    </source>
</evidence>
<dbReference type="EMBL" id="FNBD01000014">
    <property type="protein sequence ID" value="SDF42197.1"/>
    <property type="molecule type" value="Genomic_DNA"/>
</dbReference>
<dbReference type="Proteomes" id="UP000182114">
    <property type="component" value="Unassembled WGS sequence"/>
</dbReference>
<evidence type="ECO:0000313" key="2">
    <source>
        <dbReference type="Proteomes" id="UP000182114"/>
    </source>
</evidence>
<dbReference type="AlphaFoldDB" id="A0A1G7KY72"/>
<proteinExistence type="predicted"/>
<dbReference type="NCBIfam" id="NF041418">
    <property type="entry name" value="MbpA"/>
    <property type="match status" value="1"/>
</dbReference>
<dbReference type="InterPro" id="IPR053842">
    <property type="entry name" value="NikA-like"/>
</dbReference>
<dbReference type="Pfam" id="PF21983">
    <property type="entry name" value="NikA-like"/>
    <property type="match status" value="1"/>
</dbReference>
<protein>
    <recommendedName>
        <fullName evidence="3">Mobilization protein</fullName>
    </recommendedName>
</protein>
<sequence length="101" mass="11856">MKKTKKTVIQFRCGIYEKKLLKKRAQKAGLSLSEFCLRAALDIKVVEILNQEQVECYKTLMKFSNNFTAIGNMYRKHNPQLTEEVYALAKEIKEHLNNFKQ</sequence>
<organism evidence="1 2">
    <name type="scientific">Cellulophaga baltica</name>
    <dbReference type="NCBI Taxonomy" id="76594"/>
    <lineage>
        <taxon>Bacteria</taxon>
        <taxon>Pseudomonadati</taxon>
        <taxon>Bacteroidota</taxon>
        <taxon>Flavobacteriia</taxon>
        <taxon>Flavobacteriales</taxon>
        <taxon>Flavobacteriaceae</taxon>
        <taxon>Cellulophaga</taxon>
    </lineage>
</organism>
<keyword evidence="2" id="KW-1185">Reference proteome</keyword>